<dbReference type="InterPro" id="IPR036388">
    <property type="entry name" value="WH-like_DNA-bd_sf"/>
</dbReference>
<dbReference type="SUPFAM" id="SSF46785">
    <property type="entry name" value="Winged helix' DNA-binding domain"/>
    <property type="match status" value="1"/>
</dbReference>
<reference evidence="7" key="1">
    <citation type="submission" date="2020-06" db="EMBL/GenBank/DDBJ databases">
        <authorList>
            <consortium name="Plant Systems Biology data submission"/>
        </authorList>
    </citation>
    <scope>NUCLEOTIDE SEQUENCE</scope>
    <source>
        <strain evidence="7">D6</strain>
    </source>
</reference>
<evidence type="ECO:0000256" key="3">
    <source>
        <dbReference type="ARBA" id="ARBA00023242"/>
    </source>
</evidence>
<sequence>MTATTATDSKKKDVPKEQPQATTANDTVPSGFILKLFQMVNGAPDEVIRWTEDGDAFVIGSDLERLESETLPQYFRHNRFQSLVRQLNFYSFRKINRERNVWIYKHNLFHRDHPEDLYMVRRRTCPGLDGRKQRFSSRGPLPKGANKKSEDNDNAVTTPSDEESGSIAEDHPVIEESPSNDSSMGVGSKKRDSFSRRVSLNSRASNSEQLDADVQPPKSKRSRYYQDTPEPSPQAPGSPVVDFSLLHSLEEANSNTAAAAREDDMPDDSSLDNKRNEKLEMLEQSMIVEDVAMKLEEYAKRARKNGMLPSRVRRPGAGVVTPPFSSSSYQVSMSASELLTYDDEYPAEDLQATELFGIQSTSSVVTDSDVDEVEDRFDVSKPSKELMVNPVPIPQAKSITERLLMSDITSAAVAGFCMSTAPIGNPEMSRKILQLIASCEILACDFHQYREALDPMAHSGDPNRNSAALSVHARMNHMQNWEREGSRSNAVRDFKIFSVNCVRKILEGASGPLPDADRVALKRTADVWLKSINMLDQTRREIQ</sequence>
<feature type="region of interest" description="Disordered" evidence="5">
    <location>
        <begin position="128"/>
        <end position="240"/>
    </location>
</feature>
<comment type="caution">
    <text evidence="7">The sequence shown here is derived from an EMBL/GenBank/DDBJ whole genome shotgun (WGS) entry which is preliminary data.</text>
</comment>
<dbReference type="PRINTS" id="PR00056">
    <property type="entry name" value="HSFDOMAIN"/>
</dbReference>
<evidence type="ECO:0000259" key="6">
    <source>
        <dbReference type="SMART" id="SM00415"/>
    </source>
</evidence>
<gene>
    <name evidence="7" type="ORF">SEMRO_200_G084580.1</name>
</gene>
<comment type="subcellular location">
    <subcellularLocation>
        <location evidence="1">Nucleus</location>
    </subcellularLocation>
</comment>
<dbReference type="Pfam" id="PF00447">
    <property type="entry name" value="HSF_DNA-bind"/>
    <property type="match status" value="1"/>
</dbReference>
<dbReference type="Gene3D" id="1.10.10.10">
    <property type="entry name" value="Winged helix-like DNA-binding domain superfamily/Winged helix DNA-binding domain"/>
    <property type="match status" value="1"/>
</dbReference>
<dbReference type="EMBL" id="CAICTM010000199">
    <property type="protein sequence ID" value="CAB9504523.1"/>
    <property type="molecule type" value="Genomic_DNA"/>
</dbReference>
<dbReference type="AlphaFoldDB" id="A0A9N8HBY0"/>
<name>A0A9N8HBY0_9STRA</name>
<dbReference type="GO" id="GO:0043565">
    <property type="term" value="F:sequence-specific DNA binding"/>
    <property type="evidence" value="ECO:0007669"/>
    <property type="project" value="InterPro"/>
</dbReference>
<dbReference type="InterPro" id="IPR036390">
    <property type="entry name" value="WH_DNA-bd_sf"/>
</dbReference>
<evidence type="ECO:0000313" key="7">
    <source>
        <dbReference type="EMBL" id="CAB9504523.1"/>
    </source>
</evidence>
<feature type="compositionally biased region" description="Polar residues" evidence="5">
    <location>
        <begin position="196"/>
        <end position="209"/>
    </location>
</feature>
<dbReference type="InterPro" id="IPR000232">
    <property type="entry name" value="HSF_DNA-bd"/>
</dbReference>
<evidence type="ECO:0000256" key="1">
    <source>
        <dbReference type="ARBA" id="ARBA00004123"/>
    </source>
</evidence>
<comment type="similarity">
    <text evidence="4">Belongs to the HSF family.</text>
</comment>
<evidence type="ECO:0000256" key="2">
    <source>
        <dbReference type="ARBA" id="ARBA00023125"/>
    </source>
</evidence>
<protein>
    <submittedName>
        <fullName evidence="7">Stress transcription factor B-2b</fullName>
    </submittedName>
</protein>
<keyword evidence="3" id="KW-0539">Nucleus</keyword>
<dbReference type="PANTHER" id="PTHR10015:SF206">
    <property type="entry name" value="HSF-TYPE DNA-BINDING DOMAIN-CONTAINING PROTEIN"/>
    <property type="match status" value="1"/>
</dbReference>
<accession>A0A9N8HBY0</accession>
<evidence type="ECO:0000256" key="5">
    <source>
        <dbReference type="SAM" id="MobiDB-lite"/>
    </source>
</evidence>
<evidence type="ECO:0000313" key="8">
    <source>
        <dbReference type="Proteomes" id="UP001153069"/>
    </source>
</evidence>
<proteinExistence type="inferred from homology"/>
<dbReference type="GO" id="GO:0003700">
    <property type="term" value="F:DNA-binding transcription factor activity"/>
    <property type="evidence" value="ECO:0007669"/>
    <property type="project" value="InterPro"/>
</dbReference>
<organism evidence="7 8">
    <name type="scientific">Seminavis robusta</name>
    <dbReference type="NCBI Taxonomy" id="568900"/>
    <lineage>
        <taxon>Eukaryota</taxon>
        <taxon>Sar</taxon>
        <taxon>Stramenopiles</taxon>
        <taxon>Ochrophyta</taxon>
        <taxon>Bacillariophyta</taxon>
        <taxon>Bacillariophyceae</taxon>
        <taxon>Bacillariophycidae</taxon>
        <taxon>Naviculales</taxon>
        <taxon>Naviculaceae</taxon>
        <taxon>Seminavis</taxon>
    </lineage>
</organism>
<dbReference type="SMART" id="SM00415">
    <property type="entry name" value="HSF"/>
    <property type="match status" value="1"/>
</dbReference>
<keyword evidence="2" id="KW-0238">DNA-binding</keyword>
<dbReference type="OrthoDB" id="60033at2759"/>
<evidence type="ECO:0000256" key="4">
    <source>
        <dbReference type="RuleBase" id="RU004020"/>
    </source>
</evidence>
<dbReference type="GO" id="GO:0005634">
    <property type="term" value="C:nucleus"/>
    <property type="evidence" value="ECO:0007669"/>
    <property type="project" value="UniProtKB-SubCell"/>
</dbReference>
<feature type="region of interest" description="Disordered" evidence="5">
    <location>
        <begin position="1"/>
        <end position="26"/>
    </location>
</feature>
<dbReference type="PANTHER" id="PTHR10015">
    <property type="entry name" value="HEAT SHOCK TRANSCRIPTION FACTOR"/>
    <property type="match status" value="1"/>
</dbReference>
<keyword evidence="8" id="KW-1185">Reference proteome</keyword>
<feature type="domain" description="HSF-type DNA-binding" evidence="6">
    <location>
        <begin position="28"/>
        <end position="123"/>
    </location>
</feature>
<dbReference type="Proteomes" id="UP001153069">
    <property type="component" value="Unassembled WGS sequence"/>
</dbReference>